<dbReference type="OrthoDB" id="4201135at2"/>
<dbReference type="RefSeq" id="WP_094365524.1">
    <property type="nucleotide sequence ID" value="NZ_NMVQ01000047.1"/>
</dbReference>
<feature type="region of interest" description="Disordered" evidence="1">
    <location>
        <begin position="151"/>
        <end position="170"/>
    </location>
</feature>
<reference evidence="2 3" key="1">
    <citation type="submission" date="2017-07" db="EMBL/GenBank/DDBJ databases">
        <title>Draft whole genome sequences of clinical Proprionibacteriaceae strains.</title>
        <authorList>
            <person name="Bernier A.-M."/>
            <person name="Bernard K."/>
            <person name="Domingo M.-C."/>
        </authorList>
    </citation>
    <scope>NUCLEOTIDE SEQUENCE [LARGE SCALE GENOMIC DNA]</scope>
    <source>
        <strain evidence="2 3">NML 130396</strain>
    </source>
</reference>
<dbReference type="NCBIfam" id="NF047353">
    <property type="entry name" value="tube_lmo2291"/>
    <property type="match status" value="1"/>
</dbReference>
<feature type="region of interest" description="Disordered" evidence="1">
    <location>
        <begin position="49"/>
        <end position="91"/>
    </location>
</feature>
<comment type="caution">
    <text evidence="2">The sequence shown here is derived from an EMBL/GenBank/DDBJ whole genome shotgun (WGS) entry which is preliminary data.</text>
</comment>
<name>A0A255GLC1_9ACTN</name>
<accession>A0A255GLC1</accession>
<evidence type="ECO:0000256" key="1">
    <source>
        <dbReference type="SAM" id="MobiDB-lite"/>
    </source>
</evidence>
<keyword evidence="3" id="KW-1185">Reference proteome</keyword>
<dbReference type="Proteomes" id="UP000216311">
    <property type="component" value="Unassembled WGS sequence"/>
</dbReference>
<organism evidence="2 3">
    <name type="scientific">Enemella dayhoffiae</name>
    <dbReference type="NCBI Taxonomy" id="2016507"/>
    <lineage>
        <taxon>Bacteria</taxon>
        <taxon>Bacillati</taxon>
        <taxon>Actinomycetota</taxon>
        <taxon>Actinomycetes</taxon>
        <taxon>Propionibacteriales</taxon>
        <taxon>Propionibacteriaceae</taxon>
        <taxon>Enemella</taxon>
    </lineage>
</organism>
<protein>
    <recommendedName>
        <fullName evidence="4">Major tail protein</fullName>
    </recommendedName>
</protein>
<feature type="compositionally biased region" description="Acidic residues" evidence="1">
    <location>
        <begin position="52"/>
        <end position="61"/>
    </location>
</feature>
<proteinExistence type="predicted"/>
<dbReference type="AlphaFoldDB" id="A0A255GLC1"/>
<gene>
    <name evidence="2" type="ORF">CGZ93_17915</name>
</gene>
<evidence type="ECO:0000313" key="3">
    <source>
        <dbReference type="Proteomes" id="UP000216311"/>
    </source>
</evidence>
<evidence type="ECO:0000313" key="2">
    <source>
        <dbReference type="EMBL" id="OYO16637.1"/>
    </source>
</evidence>
<sequence>MAIVNRTPLGPSVLNKRWYLDVDTSTTPGTPGTPEWTPVNGLTEFKYNVETESQDDSDFDSDGWGGETNTAASWSIEAKARRAPSKDTPASYDAGQEFLRLKNDVLGPDAVAKVRWYEVNGTTGPKVEAYEGLVSVSWTLDGGDNKGLDRASLTLKGQGKPTKIPHPAGA</sequence>
<dbReference type="EMBL" id="NMVQ01000047">
    <property type="protein sequence ID" value="OYO16637.1"/>
    <property type="molecule type" value="Genomic_DNA"/>
</dbReference>
<evidence type="ECO:0008006" key="4">
    <source>
        <dbReference type="Google" id="ProtNLM"/>
    </source>
</evidence>